<sequence length="979" mass="115705">MEKYGFSLVQTCNKRLISILFNKRCLTSRLHRQFFANIQSNNNKNGQTAIESPIFIPSSPTSPISTTVTKSSPILRYQLMKNLIKDKRFHEIVAKGDKLLFEIDTINDNIKIRWKNDVSLKEFILYFNSLIVLRRWDQIDKMMNKCISQFSISDKKKIIKLLANTFKQMLQVSINKSDKDLLLKTFVIWSVWIKRLNGTCELLDYMRDKNLLYHILQFVRSVTFIHKQGPITIFLEEVLLKVKDNIGASAASQLASTFINLLSKDENFVGLTHIWQFKVKYGLPITTNDLTQIMKAHVYTHNYKKLLKLYDMYPNAHGDTIQFDYLLLSYTRLKNWSALQKQFDALFSIGKLPNVNHYEIVIFAMAYELELDKVEMLYDQFLRRGMTPTYSIIQSLLYVHYKCNKFLSCFQQFQLFEKYNIQPSRNTYLIMFKVFKELNNMEGSLKLLKDITQKSPSIVNEKICSIMIQQCSKVTNYTIAQEIFNVMIDYYNIQPTPLSVASLMMVYNSCQKYNSALQLFNKYTKKFNSKYYNLGWLYEKAMESYIGLRQYENCSNLIRELEKIHIQDKRSYYNTLLTYEIEVKNDIDKAMELLKEMIANNRVEPLHIEKLMMKFNNPRGYTSILKLYNMMIKTRIPLNSKILYYIIKATFQLQMSIKNDLSRTIQLLEDIMDSVANGKIKLVSGSQLHPSVFGWPIRTIARDYNPKIATNLLNKYNKLFYDKDDKSFRLNNKLINLRTMIILYGELNQWDEVNYYFQQLLLQLKNFSESSSATMKNIKLNTIFNGIIEYKLKQLDNSGKIADELPNLLEKILKQGYILNNHSWNEVVSILLKDPRTLEVAMEYINEKLIYGFNTIHKNRLLRSIKNNLVNRHKDSEKSWSLTVKKIPLEQKTPSLYLKSDRYSQLIHYMRMKLNELSFHDYNKLIMESWCVKYPHVMKDFLLLNHSSLIHDWDKFEKSNENFLKRLRTVKRASVIINR</sequence>
<dbReference type="AlphaFoldDB" id="A0AAN7WMD4"/>
<evidence type="ECO:0000313" key="6">
    <source>
        <dbReference type="EMBL" id="KAK5778677.1"/>
    </source>
</evidence>
<keyword evidence="2" id="KW-0677">Repeat</keyword>
<dbReference type="Gene3D" id="1.25.40.10">
    <property type="entry name" value="Tetratricopeptide repeat domain"/>
    <property type="match status" value="2"/>
</dbReference>
<evidence type="ECO:0000256" key="5">
    <source>
        <dbReference type="ARBA" id="ARBA00044527"/>
    </source>
</evidence>
<accession>A0AAN7WMD4</accession>
<dbReference type="PANTHER" id="PTHR47936">
    <property type="entry name" value="PPR_LONG DOMAIN-CONTAINING PROTEIN"/>
    <property type="match status" value="1"/>
</dbReference>
<gene>
    <name evidence="6" type="ORF">RI543_004348</name>
</gene>
<evidence type="ECO:0000256" key="3">
    <source>
        <dbReference type="ARBA" id="ARBA00044493"/>
    </source>
</evidence>
<reference evidence="7" key="1">
    <citation type="submission" date="2023-07" db="EMBL/GenBank/DDBJ databases">
        <title>A draft genome of Kazachstania heterogenica Y-27499.</title>
        <authorList>
            <person name="Donic C."/>
            <person name="Kralova J.S."/>
            <person name="Fidel L."/>
            <person name="Ben-Dor S."/>
            <person name="Jung S."/>
        </authorList>
    </citation>
    <scope>NUCLEOTIDE SEQUENCE [LARGE SCALE GENOMIC DNA]</scope>
    <source>
        <strain evidence="7">Y27499</strain>
    </source>
</reference>
<dbReference type="EMBL" id="JAWIZZ010000053">
    <property type="protein sequence ID" value="KAK5778677.1"/>
    <property type="molecule type" value="Genomic_DNA"/>
</dbReference>
<comment type="subunit">
    <text evidence="4">Binds to mitochondrial small subunit 15S rRNA.</text>
</comment>
<evidence type="ECO:0000313" key="7">
    <source>
        <dbReference type="Proteomes" id="UP001306508"/>
    </source>
</evidence>
<comment type="caution">
    <text evidence="6">The sequence shown here is derived from an EMBL/GenBank/DDBJ whole genome shotgun (WGS) entry which is preliminary data.</text>
</comment>
<proteinExistence type="inferred from homology"/>
<comment type="function">
    <text evidence="3">Regulates mitochondrial small subunit maturation by controlling 15S rRNA 5'-end processing. Localizes to the 5' precursor of the 15S rRNA in a position that is subsequently occupied by mS47 in the mature yeast mtSSU. Uses structure and sequence-specific RNA recognition, binding to a single-stranded region of the precursor and specifically recognizing bases -6 to -1. The exchange of Ccm1 for mS47 is coupled to the irreversible removal of precursor rRNA that is accompanied by conformational changes of the mitoribosomal proteins uS5m and mS26. These conformational changes signal completion of 5'-end rRNA processing through protection of the mature 5'-end of the 15S rRNA and stabilization of mS47. The removal of the 5' precursor together with the dissociation of Ccm1 may be catalyzed by the 5'-3' exoribonuclease Pet127. Involved in the specific removal of group I introns in mitochondrial encoded transcripts.</text>
</comment>
<dbReference type="InterPro" id="IPR011990">
    <property type="entry name" value="TPR-like_helical_dom_sf"/>
</dbReference>
<dbReference type="SUPFAM" id="SSF81901">
    <property type="entry name" value="HCP-like"/>
    <property type="match status" value="1"/>
</dbReference>
<dbReference type="Proteomes" id="UP001306508">
    <property type="component" value="Unassembled WGS sequence"/>
</dbReference>
<name>A0AAN7WMD4_9SACH</name>
<evidence type="ECO:0000256" key="2">
    <source>
        <dbReference type="ARBA" id="ARBA00022737"/>
    </source>
</evidence>
<dbReference type="PANTHER" id="PTHR47936:SF1">
    <property type="entry name" value="PENTATRICOPEPTIDE REPEAT-CONTAINING PROTEIN GUN1, CHLOROPLASTIC"/>
    <property type="match status" value="1"/>
</dbReference>
<dbReference type="GO" id="GO:0031930">
    <property type="term" value="P:mitochondria-nucleus signaling pathway"/>
    <property type="evidence" value="ECO:0007669"/>
    <property type="project" value="TreeGrafter"/>
</dbReference>
<comment type="similarity">
    <text evidence="1">Belongs to the CCM1 family.</text>
</comment>
<evidence type="ECO:0000256" key="4">
    <source>
        <dbReference type="ARBA" id="ARBA00044511"/>
    </source>
</evidence>
<keyword evidence="7" id="KW-1185">Reference proteome</keyword>
<evidence type="ECO:0000256" key="1">
    <source>
        <dbReference type="ARBA" id="ARBA00006192"/>
    </source>
</evidence>
<organism evidence="6 7">
    <name type="scientific">Arxiozyma heterogenica</name>
    <dbReference type="NCBI Taxonomy" id="278026"/>
    <lineage>
        <taxon>Eukaryota</taxon>
        <taxon>Fungi</taxon>
        <taxon>Dikarya</taxon>
        <taxon>Ascomycota</taxon>
        <taxon>Saccharomycotina</taxon>
        <taxon>Saccharomycetes</taxon>
        <taxon>Saccharomycetales</taxon>
        <taxon>Saccharomycetaceae</taxon>
        <taxon>Arxiozyma</taxon>
    </lineage>
</organism>
<protein>
    <recommendedName>
        <fullName evidence="5">Mitochondrial 15S rRNA processing factor CCM1</fullName>
    </recommendedName>
</protein>